<keyword evidence="2" id="KW-1185">Reference proteome</keyword>
<evidence type="ECO:0000313" key="1">
    <source>
        <dbReference type="EMBL" id="KKB40694.1"/>
    </source>
</evidence>
<dbReference type="AlphaFoldDB" id="A0A0F5I4W1"/>
<gene>
    <name evidence="1" type="ORF">QY95_01268</name>
</gene>
<sequence>MIYGVLTSEYQYSKKLETLPFQAFSYTMESVMLEAVLPP</sequence>
<accession>A0A0F5I4W1</accession>
<reference evidence="1" key="1">
    <citation type="submission" date="2015-02" db="EMBL/GenBank/DDBJ databases">
        <title>Genome Assembly of Bacillaceae bacterium MTCC 8252.</title>
        <authorList>
            <person name="Verma A."/>
            <person name="Khatri I."/>
            <person name="Mual P."/>
            <person name="Subramanian S."/>
            <person name="Krishnamurthi S."/>
        </authorList>
    </citation>
    <scope>NUCLEOTIDE SEQUENCE [LARGE SCALE GENOMIC DNA]</scope>
    <source>
        <strain evidence="1">MTCC 8252</strain>
    </source>
</reference>
<proteinExistence type="predicted"/>
<organism evidence="1 2">
    <name type="scientific">Bacillus thermotolerans</name>
    <name type="common">Quasibacillus thermotolerans</name>
    <dbReference type="NCBI Taxonomy" id="1221996"/>
    <lineage>
        <taxon>Bacteria</taxon>
        <taxon>Bacillati</taxon>
        <taxon>Bacillota</taxon>
        <taxon>Bacilli</taxon>
        <taxon>Bacillales</taxon>
        <taxon>Bacillaceae</taxon>
        <taxon>Bacillus</taxon>
    </lineage>
</organism>
<protein>
    <submittedName>
        <fullName evidence="1">Uncharacterized protein</fullName>
    </submittedName>
</protein>
<comment type="caution">
    <text evidence="1">The sequence shown here is derived from an EMBL/GenBank/DDBJ whole genome shotgun (WGS) entry which is preliminary data.</text>
</comment>
<accession>A0A0F5HXT2</accession>
<dbReference type="Proteomes" id="UP000031563">
    <property type="component" value="Unassembled WGS sequence"/>
</dbReference>
<evidence type="ECO:0000313" key="2">
    <source>
        <dbReference type="Proteomes" id="UP000031563"/>
    </source>
</evidence>
<name>A0A0F5I4W1_BACTR</name>
<dbReference type="EMBL" id="JWIR02000027">
    <property type="protein sequence ID" value="KKB40694.1"/>
    <property type="molecule type" value="Genomic_DNA"/>
</dbReference>